<organism evidence="3 4">
    <name type="scientific">Zhengella mangrovi</name>
    <dbReference type="NCBI Taxonomy" id="1982044"/>
    <lineage>
        <taxon>Bacteria</taxon>
        <taxon>Pseudomonadati</taxon>
        <taxon>Pseudomonadota</taxon>
        <taxon>Alphaproteobacteria</taxon>
        <taxon>Hyphomicrobiales</taxon>
        <taxon>Notoacmeibacteraceae</taxon>
        <taxon>Zhengella</taxon>
    </lineage>
</organism>
<reference evidence="3 4" key="1">
    <citation type="submission" date="2017-10" db="EMBL/GenBank/DDBJ databases">
        <title>Sedimentibacterium mangrovi gen. nov., sp. nov., a novel member of family Phyllobacteriacea isolated from mangrove sediment.</title>
        <authorList>
            <person name="Liao H."/>
            <person name="Tian Y."/>
        </authorList>
    </citation>
    <scope>NUCLEOTIDE SEQUENCE [LARGE SCALE GENOMIC DNA]</scope>
    <source>
        <strain evidence="3 4">X9-2-2</strain>
    </source>
</reference>
<dbReference type="GO" id="GO:0008757">
    <property type="term" value="F:S-adenosylmethionine-dependent methyltransferase activity"/>
    <property type="evidence" value="ECO:0007669"/>
    <property type="project" value="InterPro"/>
</dbReference>
<keyword evidence="1 3" id="KW-0808">Transferase</keyword>
<sequence length="273" mass="29534">MSTAVENHYSGQGQLADTIAAAFERAGKSLSDLTTADLAPVDEFHVRGRKATLELGEQLHLGSGTSLLDLGSGLGGPARTMAETYGCRVTGVDLTEEFCTAANAISSWLGLQDKVHCQQGDATNLPYPDRHFDAAMTIHVAMNIPAKDRLYAEARRVLKPGGRFAVYDIIQGDGGDVHFPVPWALDPSISHLATRDEMTLLLGGAGFRILTTDDSSAESLRWFEAMTERMARSGPPSVSFRAFLGDDFPAMAKNQVRNLAEDRIRTVTYICEG</sequence>
<dbReference type="InterPro" id="IPR013216">
    <property type="entry name" value="Methyltransf_11"/>
</dbReference>
<evidence type="ECO:0000259" key="2">
    <source>
        <dbReference type="Pfam" id="PF08241"/>
    </source>
</evidence>
<proteinExistence type="predicted"/>
<evidence type="ECO:0000313" key="4">
    <source>
        <dbReference type="Proteomes" id="UP000221168"/>
    </source>
</evidence>
<feature type="domain" description="Methyltransferase type 11" evidence="2">
    <location>
        <begin position="68"/>
        <end position="165"/>
    </location>
</feature>
<keyword evidence="4" id="KW-1185">Reference proteome</keyword>
<dbReference type="OrthoDB" id="7856199at2"/>
<dbReference type="Gene3D" id="3.40.50.150">
    <property type="entry name" value="Vaccinia Virus protein VP39"/>
    <property type="match status" value="1"/>
</dbReference>
<dbReference type="AlphaFoldDB" id="A0A2G1QTR0"/>
<dbReference type="SUPFAM" id="SSF53335">
    <property type="entry name" value="S-adenosyl-L-methionine-dependent methyltransferases"/>
    <property type="match status" value="1"/>
</dbReference>
<evidence type="ECO:0000256" key="1">
    <source>
        <dbReference type="ARBA" id="ARBA00022679"/>
    </source>
</evidence>
<keyword evidence="3" id="KW-0489">Methyltransferase</keyword>
<dbReference type="RefSeq" id="WP_099303347.1">
    <property type="nucleotide sequence ID" value="NZ_PDVP01000001.1"/>
</dbReference>
<dbReference type="Pfam" id="PF08241">
    <property type="entry name" value="Methyltransf_11"/>
    <property type="match status" value="1"/>
</dbReference>
<dbReference type="Proteomes" id="UP000221168">
    <property type="component" value="Unassembled WGS sequence"/>
</dbReference>
<dbReference type="CDD" id="cd02440">
    <property type="entry name" value="AdoMet_MTases"/>
    <property type="match status" value="1"/>
</dbReference>
<gene>
    <name evidence="3" type="ORF">CSC94_02395</name>
</gene>
<accession>A0A2G1QTR0</accession>
<comment type="caution">
    <text evidence="3">The sequence shown here is derived from an EMBL/GenBank/DDBJ whole genome shotgun (WGS) entry which is preliminary data.</text>
</comment>
<dbReference type="GO" id="GO:0032259">
    <property type="term" value="P:methylation"/>
    <property type="evidence" value="ECO:0007669"/>
    <property type="project" value="UniProtKB-KW"/>
</dbReference>
<dbReference type="PANTHER" id="PTHR44068:SF11">
    <property type="entry name" value="GERANYL DIPHOSPHATE 2-C-METHYLTRANSFERASE"/>
    <property type="match status" value="1"/>
</dbReference>
<protein>
    <submittedName>
        <fullName evidence="3">SAM-dependent methyltransferase</fullName>
    </submittedName>
</protein>
<evidence type="ECO:0000313" key="3">
    <source>
        <dbReference type="EMBL" id="PHP68861.1"/>
    </source>
</evidence>
<dbReference type="InterPro" id="IPR029063">
    <property type="entry name" value="SAM-dependent_MTases_sf"/>
</dbReference>
<name>A0A2G1QTR0_9HYPH</name>
<dbReference type="PANTHER" id="PTHR44068">
    <property type="entry name" value="ZGC:194242"/>
    <property type="match status" value="1"/>
</dbReference>
<dbReference type="EMBL" id="PDVP01000001">
    <property type="protein sequence ID" value="PHP68861.1"/>
    <property type="molecule type" value="Genomic_DNA"/>
</dbReference>
<dbReference type="InterPro" id="IPR050447">
    <property type="entry name" value="Erg6_SMT_methyltransf"/>
</dbReference>